<name>A0A3D8QTD5_9HELO</name>
<dbReference type="Pfam" id="PF04082">
    <property type="entry name" value="Fungal_trans"/>
    <property type="match status" value="1"/>
</dbReference>
<dbReference type="STRING" id="1849047.A0A3D8QTD5"/>
<dbReference type="GO" id="GO:0005634">
    <property type="term" value="C:nucleus"/>
    <property type="evidence" value="ECO:0007669"/>
    <property type="project" value="TreeGrafter"/>
</dbReference>
<dbReference type="EMBL" id="PDLM01000012">
    <property type="protein sequence ID" value="RDW65083.1"/>
    <property type="molecule type" value="Genomic_DNA"/>
</dbReference>
<evidence type="ECO:0000256" key="2">
    <source>
        <dbReference type="ARBA" id="ARBA00023015"/>
    </source>
</evidence>
<dbReference type="Pfam" id="PF00172">
    <property type="entry name" value="Zn_clus"/>
    <property type="match status" value="1"/>
</dbReference>
<dbReference type="GO" id="GO:0000435">
    <property type="term" value="P:positive regulation of transcription from RNA polymerase II promoter by galactose"/>
    <property type="evidence" value="ECO:0007669"/>
    <property type="project" value="TreeGrafter"/>
</dbReference>
<dbReference type="InterPro" id="IPR007219">
    <property type="entry name" value="XnlR_reg_dom"/>
</dbReference>
<dbReference type="PANTHER" id="PTHR47424:SF9">
    <property type="entry name" value="TAH-2"/>
    <property type="match status" value="1"/>
</dbReference>
<dbReference type="Proteomes" id="UP000256645">
    <property type="component" value="Unassembled WGS sequence"/>
</dbReference>
<dbReference type="PROSITE" id="PS00463">
    <property type="entry name" value="ZN2_CY6_FUNGAL_1"/>
    <property type="match status" value="1"/>
</dbReference>
<dbReference type="SMART" id="SM00906">
    <property type="entry name" value="Fungal_trans"/>
    <property type="match status" value="1"/>
</dbReference>
<keyword evidence="8" id="KW-1185">Reference proteome</keyword>
<keyword evidence="3" id="KW-0804">Transcription</keyword>
<dbReference type="CDD" id="cd00067">
    <property type="entry name" value="GAL4"/>
    <property type="match status" value="1"/>
</dbReference>
<evidence type="ECO:0000256" key="5">
    <source>
        <dbReference type="SAM" id="MobiDB-lite"/>
    </source>
</evidence>
<feature type="domain" description="Zn(2)-C6 fungal-type" evidence="6">
    <location>
        <begin position="17"/>
        <end position="48"/>
    </location>
</feature>
<dbReference type="OrthoDB" id="47007at2759"/>
<comment type="caution">
    <text evidence="7">The sequence shown here is derived from an EMBL/GenBank/DDBJ whole genome shotgun (WGS) entry which is preliminary data.</text>
</comment>
<reference evidence="7 8" key="1">
    <citation type="journal article" date="2018" name="IMA Fungus">
        <title>IMA Genome-F 9: Draft genome sequence of Annulohypoxylon stygium, Aspergillus mulundensis, Berkeleyomyces basicola (syn. Thielaviopsis basicola), Ceratocystis smalleyi, two Cercospora beticola strains, Coleophoma cylindrospora, Fusarium fracticaudum, Phialophora cf. hyalina, and Morchella septimelata.</title>
        <authorList>
            <person name="Wingfield B.D."/>
            <person name="Bills G.F."/>
            <person name="Dong Y."/>
            <person name="Huang W."/>
            <person name="Nel W.J."/>
            <person name="Swalarsk-Parry B.S."/>
            <person name="Vaghefi N."/>
            <person name="Wilken P.M."/>
            <person name="An Z."/>
            <person name="de Beer Z.W."/>
            <person name="De Vos L."/>
            <person name="Chen L."/>
            <person name="Duong T.A."/>
            <person name="Gao Y."/>
            <person name="Hammerbacher A."/>
            <person name="Kikkert J.R."/>
            <person name="Li Y."/>
            <person name="Li H."/>
            <person name="Li K."/>
            <person name="Li Q."/>
            <person name="Liu X."/>
            <person name="Ma X."/>
            <person name="Naidoo K."/>
            <person name="Pethybridge S.J."/>
            <person name="Sun J."/>
            <person name="Steenkamp E.T."/>
            <person name="van der Nest M.A."/>
            <person name="van Wyk S."/>
            <person name="Wingfield M.J."/>
            <person name="Xiong C."/>
            <person name="Yue Q."/>
            <person name="Zhang X."/>
        </authorList>
    </citation>
    <scope>NUCLEOTIDE SEQUENCE [LARGE SCALE GENOMIC DNA]</scope>
    <source>
        <strain evidence="7 8">BP6252</strain>
    </source>
</reference>
<evidence type="ECO:0000313" key="7">
    <source>
        <dbReference type="EMBL" id="RDW65083.1"/>
    </source>
</evidence>
<keyword evidence="4" id="KW-0539">Nucleus</keyword>
<dbReference type="GO" id="GO:0000978">
    <property type="term" value="F:RNA polymerase II cis-regulatory region sequence-specific DNA binding"/>
    <property type="evidence" value="ECO:0007669"/>
    <property type="project" value="TreeGrafter"/>
</dbReference>
<evidence type="ECO:0000313" key="8">
    <source>
        <dbReference type="Proteomes" id="UP000256645"/>
    </source>
</evidence>
<dbReference type="GO" id="GO:0008270">
    <property type="term" value="F:zinc ion binding"/>
    <property type="evidence" value="ECO:0007669"/>
    <property type="project" value="InterPro"/>
</dbReference>
<feature type="region of interest" description="Disordered" evidence="5">
    <location>
        <begin position="81"/>
        <end position="115"/>
    </location>
</feature>
<evidence type="ECO:0000256" key="3">
    <source>
        <dbReference type="ARBA" id="ARBA00023163"/>
    </source>
</evidence>
<dbReference type="PROSITE" id="PS50048">
    <property type="entry name" value="ZN2_CY6_FUNGAL_2"/>
    <property type="match status" value="1"/>
</dbReference>
<proteinExistence type="predicted"/>
<protein>
    <recommendedName>
        <fullName evidence="6">Zn(2)-C6 fungal-type domain-containing protein</fullName>
    </recommendedName>
</protein>
<dbReference type="AlphaFoldDB" id="A0A3D8QTD5"/>
<dbReference type="InterPro" id="IPR051127">
    <property type="entry name" value="Fungal_SecMet_Regulators"/>
</dbReference>
<accession>A0A3D8QTD5</accession>
<dbReference type="GO" id="GO:0006351">
    <property type="term" value="P:DNA-templated transcription"/>
    <property type="evidence" value="ECO:0007669"/>
    <property type="project" value="InterPro"/>
</dbReference>
<keyword evidence="2" id="KW-0805">Transcription regulation</keyword>
<evidence type="ECO:0000256" key="4">
    <source>
        <dbReference type="ARBA" id="ARBA00023242"/>
    </source>
</evidence>
<dbReference type="GO" id="GO:0000981">
    <property type="term" value="F:DNA-binding transcription factor activity, RNA polymerase II-specific"/>
    <property type="evidence" value="ECO:0007669"/>
    <property type="project" value="InterPro"/>
</dbReference>
<dbReference type="PANTHER" id="PTHR47424">
    <property type="entry name" value="REGULATORY PROTEIN GAL4"/>
    <property type="match status" value="1"/>
</dbReference>
<dbReference type="InterPro" id="IPR036864">
    <property type="entry name" value="Zn2-C6_fun-type_DNA-bd_sf"/>
</dbReference>
<dbReference type="Gene3D" id="4.10.240.10">
    <property type="entry name" value="Zn(2)-C6 fungal-type DNA-binding domain"/>
    <property type="match status" value="1"/>
</dbReference>
<feature type="region of interest" description="Disordered" evidence="5">
    <location>
        <begin position="650"/>
        <end position="670"/>
    </location>
</feature>
<organism evidence="7 8">
    <name type="scientific">Coleophoma cylindrospora</name>
    <dbReference type="NCBI Taxonomy" id="1849047"/>
    <lineage>
        <taxon>Eukaryota</taxon>
        <taxon>Fungi</taxon>
        <taxon>Dikarya</taxon>
        <taxon>Ascomycota</taxon>
        <taxon>Pezizomycotina</taxon>
        <taxon>Leotiomycetes</taxon>
        <taxon>Helotiales</taxon>
        <taxon>Dermateaceae</taxon>
        <taxon>Coleophoma</taxon>
    </lineage>
</organism>
<gene>
    <name evidence="7" type="ORF">BP6252_10734</name>
</gene>
<dbReference type="InterPro" id="IPR001138">
    <property type="entry name" value="Zn2Cys6_DnaBD"/>
</dbReference>
<dbReference type="CDD" id="cd12148">
    <property type="entry name" value="fungal_TF_MHR"/>
    <property type="match status" value="1"/>
</dbReference>
<evidence type="ECO:0000256" key="1">
    <source>
        <dbReference type="ARBA" id="ARBA00022723"/>
    </source>
</evidence>
<sequence>MPRPPVPIEQRQRAPRACGVCKASKRRCDSRLPCSACVKRNNVYACSYSEPVGRRRNVRHASKAEPRIASQYPEHHVAIDPSSQVEPADQAFAPSPTVLSQSSGAATREPDQETVTPVRVPVLTRSRMLFNAKRERVFLGDAASLSFLQFLREILAQHLGPCTFPENGRTRVTPEEEILSELPETSEDTEYKKALLESYFAASNGLLDLYTKDELAALMAETNNATDTPTETTAALYIAIAIGGQCRASGPLDLQYAKKYFFLGQKVAFQGMVEDPSITLTRSFLLMAFYMLGACRRNAAFMYLGIAAKSAYALGLHVTEHYASTTENERHLHSSTWKSLRILDITVSTFLGRLSATPTLMVEPETFDTYQNETSSNRRICQDAIYRAATIMDDIFQGLLGSKSIDTTTAEDYLQKLNAWSSGLPSDLRRFTRASPIQQSDQELLIGNIHVAGIYYWTVMLITRPFLICTMSCSSKTAADPFPYEKQSYAEIKKLSQVCVSAAIYMAQMCRSALEPGSLLDNMCVLKGWIYSAGLVLGFSLVTSADIRYDVEEAFSGAREVLQKLSQSSPRTEHYYDVLHRLNEAITKYRQKLANESRKRHTSLVTELLTIEVNAPVYAGQQRTETPDHRDGHSHVYTNMNDREQDVRVNGNGLPNHHSGPHSDMDKSAASDTNAWAAYDHNLPGLPMAFGAGNTEDTEAAWDTFAMQISQSFPIDNGFGQLFDNP</sequence>
<dbReference type="SMART" id="SM00066">
    <property type="entry name" value="GAL4"/>
    <property type="match status" value="1"/>
</dbReference>
<evidence type="ECO:0000259" key="6">
    <source>
        <dbReference type="PROSITE" id="PS50048"/>
    </source>
</evidence>
<keyword evidence="1" id="KW-0479">Metal-binding</keyword>
<dbReference type="SUPFAM" id="SSF57701">
    <property type="entry name" value="Zn2/Cys6 DNA-binding domain"/>
    <property type="match status" value="1"/>
</dbReference>